<name>A0A9D4TXG4_CHLVU</name>
<dbReference type="Pfam" id="PF21989">
    <property type="entry name" value="RA_2"/>
    <property type="match status" value="1"/>
</dbReference>
<dbReference type="OrthoDB" id="3176171at2759"/>
<reference evidence="12" key="1">
    <citation type="journal article" date="2019" name="Plant J.">
        <title>Chlorella vulgaris genome assembly and annotation reveals the molecular basis for metabolic acclimation to high light conditions.</title>
        <authorList>
            <person name="Cecchin M."/>
            <person name="Marcolungo L."/>
            <person name="Rossato M."/>
            <person name="Girolomoni L."/>
            <person name="Cosentino E."/>
            <person name="Cuine S."/>
            <person name="Li-Beisson Y."/>
            <person name="Delledonne M."/>
            <person name="Ballottari M."/>
        </authorList>
    </citation>
    <scope>NUCLEOTIDE SEQUENCE</scope>
    <source>
        <strain evidence="12">211/11P</strain>
    </source>
</reference>
<dbReference type="GO" id="GO:0008017">
    <property type="term" value="F:microtubule binding"/>
    <property type="evidence" value="ECO:0007669"/>
    <property type="project" value="InterPro"/>
</dbReference>
<dbReference type="PROSITE" id="PS50057">
    <property type="entry name" value="FERM_3"/>
    <property type="match status" value="1"/>
</dbReference>
<comment type="subcellular location">
    <subcellularLocation>
        <location evidence="1">Cytoplasm</location>
    </subcellularLocation>
</comment>
<dbReference type="Gene3D" id="3.40.850.10">
    <property type="entry name" value="Kinesin motor domain"/>
    <property type="match status" value="1"/>
</dbReference>
<dbReference type="SMART" id="SM00129">
    <property type="entry name" value="KISc"/>
    <property type="match status" value="1"/>
</dbReference>
<feature type="region of interest" description="Disordered" evidence="8">
    <location>
        <begin position="564"/>
        <end position="584"/>
    </location>
</feature>
<evidence type="ECO:0000256" key="6">
    <source>
        <dbReference type="PROSITE-ProRule" id="PRU00283"/>
    </source>
</evidence>
<evidence type="ECO:0000256" key="7">
    <source>
        <dbReference type="SAM" id="Coils"/>
    </source>
</evidence>
<evidence type="ECO:0000256" key="1">
    <source>
        <dbReference type="ARBA" id="ARBA00004496"/>
    </source>
</evidence>
<dbReference type="SUPFAM" id="SSF47031">
    <property type="entry name" value="Second domain of FERM"/>
    <property type="match status" value="1"/>
</dbReference>
<evidence type="ECO:0000256" key="8">
    <source>
        <dbReference type="SAM" id="MobiDB-lite"/>
    </source>
</evidence>
<evidence type="ECO:0000256" key="2">
    <source>
        <dbReference type="ARBA" id="ARBA00022490"/>
    </source>
</evidence>
<dbReference type="PANTHER" id="PTHR47972">
    <property type="entry name" value="KINESIN-LIKE PROTEIN KLP-3"/>
    <property type="match status" value="1"/>
</dbReference>
<proteinExistence type="inferred from homology"/>
<feature type="domain" description="FERM" evidence="9">
    <location>
        <begin position="249"/>
        <end position="558"/>
    </location>
</feature>
<gene>
    <name evidence="12" type="ORF">D9Q98_000054</name>
</gene>
<evidence type="ECO:0000256" key="5">
    <source>
        <dbReference type="ARBA" id="ARBA00023175"/>
    </source>
</evidence>
<dbReference type="Gene3D" id="1.20.80.10">
    <property type="match status" value="1"/>
</dbReference>
<feature type="domain" description="Kinesin motor" evidence="10">
    <location>
        <begin position="810"/>
        <end position="1136"/>
    </location>
</feature>
<dbReference type="InterPro" id="IPR027417">
    <property type="entry name" value="P-loop_NTPase"/>
</dbReference>
<evidence type="ECO:0000313" key="13">
    <source>
        <dbReference type="Proteomes" id="UP001055712"/>
    </source>
</evidence>
<dbReference type="SMART" id="SM00139">
    <property type="entry name" value="MyTH4"/>
    <property type="match status" value="1"/>
</dbReference>
<dbReference type="InterPro" id="IPR001752">
    <property type="entry name" value="Kinesin_motor_dom"/>
</dbReference>
<keyword evidence="7" id="KW-0175">Coiled coil</keyword>
<dbReference type="SMART" id="SM00295">
    <property type="entry name" value="B41"/>
    <property type="match status" value="1"/>
</dbReference>
<dbReference type="EMBL" id="SIDB01000001">
    <property type="protein sequence ID" value="KAI3437601.1"/>
    <property type="molecule type" value="Genomic_DNA"/>
</dbReference>
<dbReference type="InterPro" id="IPR036961">
    <property type="entry name" value="Kinesin_motor_dom_sf"/>
</dbReference>
<dbReference type="Gene3D" id="1.25.40.530">
    <property type="entry name" value="MyTH4 domain"/>
    <property type="match status" value="1"/>
</dbReference>
<dbReference type="FunFam" id="3.40.850.10:FF:000041">
    <property type="entry name" value="Kinesin-like calmodulin-binding protein"/>
    <property type="match status" value="1"/>
</dbReference>
<reference evidence="12" key="2">
    <citation type="submission" date="2020-11" db="EMBL/GenBank/DDBJ databases">
        <authorList>
            <person name="Cecchin M."/>
            <person name="Marcolungo L."/>
            <person name="Rossato M."/>
            <person name="Girolomoni L."/>
            <person name="Cosentino E."/>
            <person name="Cuine S."/>
            <person name="Li-Beisson Y."/>
            <person name="Delledonne M."/>
            <person name="Ballottari M."/>
        </authorList>
    </citation>
    <scope>NUCLEOTIDE SEQUENCE</scope>
    <source>
        <strain evidence="12">211/11P</strain>
        <tissue evidence="12">Whole cell</tissue>
    </source>
</reference>
<dbReference type="InterPro" id="IPR019748">
    <property type="entry name" value="FERM_central"/>
</dbReference>
<dbReference type="InterPro" id="IPR000857">
    <property type="entry name" value="MyTH4_dom"/>
</dbReference>
<dbReference type="AlphaFoldDB" id="A0A9D4TXG4"/>
<dbReference type="InterPro" id="IPR038185">
    <property type="entry name" value="MyTH4_dom_sf"/>
</dbReference>
<dbReference type="CDD" id="cd14473">
    <property type="entry name" value="FERM_B-lobe"/>
    <property type="match status" value="1"/>
</dbReference>
<feature type="binding site" evidence="6">
    <location>
        <begin position="890"/>
        <end position="897"/>
    </location>
    <ligand>
        <name>ATP</name>
        <dbReference type="ChEBI" id="CHEBI:30616"/>
    </ligand>
</feature>
<dbReference type="GO" id="GO:0003777">
    <property type="term" value="F:microtubule motor activity"/>
    <property type="evidence" value="ECO:0007669"/>
    <property type="project" value="InterPro"/>
</dbReference>
<evidence type="ECO:0000259" key="9">
    <source>
        <dbReference type="PROSITE" id="PS50057"/>
    </source>
</evidence>
<dbReference type="Proteomes" id="UP001055712">
    <property type="component" value="Unassembled WGS sequence"/>
</dbReference>
<evidence type="ECO:0000313" key="12">
    <source>
        <dbReference type="EMBL" id="KAI3437601.1"/>
    </source>
</evidence>
<dbReference type="Pfam" id="PF00784">
    <property type="entry name" value="MyTH4"/>
    <property type="match status" value="1"/>
</dbReference>
<dbReference type="InterPro" id="IPR035963">
    <property type="entry name" value="FERM_2"/>
</dbReference>
<dbReference type="Gene3D" id="3.10.20.90">
    <property type="entry name" value="Phosphatidylinositol 3-kinase Catalytic Subunit, Chain A, domain 1"/>
    <property type="match status" value="1"/>
</dbReference>
<dbReference type="PRINTS" id="PR00380">
    <property type="entry name" value="KINESINHEAVY"/>
</dbReference>
<evidence type="ECO:0000256" key="3">
    <source>
        <dbReference type="ARBA" id="ARBA00022741"/>
    </source>
</evidence>
<evidence type="ECO:0000256" key="4">
    <source>
        <dbReference type="ARBA" id="ARBA00022840"/>
    </source>
</evidence>
<evidence type="ECO:0000259" key="11">
    <source>
        <dbReference type="PROSITE" id="PS51016"/>
    </source>
</evidence>
<comment type="caution">
    <text evidence="12">The sequence shown here is derived from an EMBL/GenBank/DDBJ whole genome shotgun (WGS) entry which is preliminary data.</text>
</comment>
<dbReference type="GO" id="GO:0005737">
    <property type="term" value="C:cytoplasm"/>
    <property type="evidence" value="ECO:0007669"/>
    <property type="project" value="UniProtKB-SubCell"/>
</dbReference>
<keyword evidence="13" id="KW-1185">Reference proteome</keyword>
<dbReference type="InterPro" id="IPR019749">
    <property type="entry name" value="Band_41_domain"/>
</dbReference>
<dbReference type="Gene3D" id="2.30.29.30">
    <property type="entry name" value="Pleckstrin-homology domain (PH domain)/Phosphotyrosine-binding domain (PTB)"/>
    <property type="match status" value="1"/>
</dbReference>
<dbReference type="Gene3D" id="6.10.250.760">
    <property type="match status" value="1"/>
</dbReference>
<dbReference type="InterPro" id="IPR011993">
    <property type="entry name" value="PH-like_dom_sf"/>
</dbReference>
<dbReference type="SUPFAM" id="SSF52540">
    <property type="entry name" value="P-loop containing nucleoside triphosphate hydrolases"/>
    <property type="match status" value="1"/>
</dbReference>
<dbReference type="PANTHER" id="PTHR47972:SF16">
    <property type="entry name" value="KINESIN-LIKE PROTEIN"/>
    <property type="match status" value="1"/>
</dbReference>
<dbReference type="Pfam" id="PF00225">
    <property type="entry name" value="Kinesin"/>
    <property type="match status" value="1"/>
</dbReference>
<dbReference type="PROSITE" id="PS51016">
    <property type="entry name" value="MYTH4"/>
    <property type="match status" value="1"/>
</dbReference>
<dbReference type="InterPro" id="IPR019821">
    <property type="entry name" value="Kinesin_motor_CS"/>
</dbReference>
<dbReference type="InterPro" id="IPR002404">
    <property type="entry name" value="IRS_PTB"/>
</dbReference>
<dbReference type="GO" id="GO:0005856">
    <property type="term" value="C:cytoskeleton"/>
    <property type="evidence" value="ECO:0007669"/>
    <property type="project" value="InterPro"/>
</dbReference>
<feature type="coiled-coil region" evidence="7">
    <location>
        <begin position="589"/>
        <end position="623"/>
    </location>
</feature>
<dbReference type="InterPro" id="IPR027640">
    <property type="entry name" value="Kinesin-like_fam"/>
</dbReference>
<dbReference type="GO" id="GO:0007018">
    <property type="term" value="P:microtubule-based movement"/>
    <property type="evidence" value="ECO:0007669"/>
    <property type="project" value="InterPro"/>
</dbReference>
<dbReference type="GO" id="GO:0005524">
    <property type="term" value="F:ATP binding"/>
    <property type="evidence" value="ECO:0007669"/>
    <property type="project" value="UniProtKB-UniRule"/>
</dbReference>
<evidence type="ECO:0000259" key="10">
    <source>
        <dbReference type="PROSITE" id="PS50067"/>
    </source>
</evidence>
<evidence type="ECO:0008006" key="14">
    <source>
        <dbReference type="Google" id="ProtNLM"/>
    </source>
</evidence>
<feature type="coiled-coil region" evidence="7">
    <location>
        <begin position="661"/>
        <end position="693"/>
    </location>
</feature>
<dbReference type="PROSITE" id="PS00411">
    <property type="entry name" value="KINESIN_MOTOR_1"/>
    <property type="match status" value="1"/>
</dbReference>
<dbReference type="Pfam" id="PF00373">
    <property type="entry name" value="FERM_M"/>
    <property type="match status" value="1"/>
</dbReference>
<comment type="similarity">
    <text evidence="6">Belongs to the TRAFAC class myosin-kinesin ATPase superfamily. Kinesin family.</text>
</comment>
<keyword evidence="2" id="KW-0963">Cytoplasm</keyword>
<keyword evidence="5 6" id="KW-0505">Motor protein</keyword>
<feature type="compositionally biased region" description="Gly residues" evidence="8">
    <location>
        <begin position="567"/>
        <end position="581"/>
    </location>
</feature>
<dbReference type="SUPFAM" id="SSF50729">
    <property type="entry name" value="PH domain-like"/>
    <property type="match status" value="1"/>
</dbReference>
<dbReference type="Pfam" id="PF02174">
    <property type="entry name" value="IRS"/>
    <property type="match status" value="1"/>
</dbReference>
<protein>
    <recommendedName>
        <fullName evidence="14">Kinesin-like calmodulin-binding protein</fullName>
    </recommendedName>
</protein>
<organism evidence="12 13">
    <name type="scientific">Chlorella vulgaris</name>
    <name type="common">Green alga</name>
    <dbReference type="NCBI Taxonomy" id="3077"/>
    <lineage>
        <taxon>Eukaryota</taxon>
        <taxon>Viridiplantae</taxon>
        <taxon>Chlorophyta</taxon>
        <taxon>core chlorophytes</taxon>
        <taxon>Trebouxiophyceae</taxon>
        <taxon>Chlorellales</taxon>
        <taxon>Chlorellaceae</taxon>
        <taxon>Chlorella clade</taxon>
        <taxon>Chlorella</taxon>
    </lineage>
</organism>
<feature type="coiled-coil region" evidence="7">
    <location>
        <begin position="717"/>
        <end position="775"/>
    </location>
</feature>
<feature type="region of interest" description="Disordered" evidence="8">
    <location>
        <begin position="1"/>
        <end position="25"/>
    </location>
</feature>
<feature type="compositionally biased region" description="Basic and acidic residues" evidence="8">
    <location>
        <begin position="1168"/>
        <end position="1187"/>
    </location>
</feature>
<keyword evidence="3 6" id="KW-0547">Nucleotide-binding</keyword>
<feature type="region of interest" description="Disordered" evidence="8">
    <location>
        <begin position="1164"/>
        <end position="1187"/>
    </location>
</feature>
<keyword evidence="4 6" id="KW-0067">ATP-binding</keyword>
<dbReference type="InterPro" id="IPR000299">
    <property type="entry name" value="FERM_domain"/>
</dbReference>
<accession>A0A9D4TXG4</accession>
<sequence length="1187" mass="131586">MDQSAENGFGHKEPSTPGSMMTGFTDARSPALEGLDSHSDKFQLDAFNRARASGGGAKMGRFLNFGRSPKIAETPGTPDNLQLDDLLLFSEDSLPVSLLKHNPDNQGRAVKMFQSVLQYMGVHGEMLGAMQALELAQKLLHQGLKRVELRDELYMQLVKQTRGNPNPSARTKAWQLFYLTAATMPPSKDFMGLVSEYVHTSAQDQEELPEIRELAGKTWQAMRRTAKAGQRRTLPDMQEIDALFKGTKQNAVVYFLDETFEELQYDASTTVMEAVEQLAGQIKLENYQTFSLFGVAKSKGGEPGQPVTDEHTLVDDNRFIADLMYEFKQQKAKEGSNSKLLFKKRMFRETDETITEPQFVNLSYIQAQHDYLQGQYPVIKEDAAQMCALQMQAEYGPTLANDAEGMEAALEKYMVKQILNSRPRQEWMADVSSRYRALSQFSKDDARIQYLRIIRSLPYGNSIFFTVKRIEDPIGLLPPKLILGINKRGVHFFRPVPKEYLHSAELRDIMQFGSSSQAVFFKMRVAGVLHIFQFESKQGEDICMALQTHINDIMMKRYSKAKAAQEGGDGGGGGGGGGGDFGPKYQAHVGELQRQLDEARAALEAKEQQLAELSEERQVMADELSMLKGMGGGGGGGAGGAGSAAAELAALNLSGGDAAAMKAVEQRINAVLAEKAAAEAKLARVEAAHAEQMSSIKAAGGGAAVGAAAAAVTAAAVKEKETKINELIEELGNKEMLLSEAQAQLESTKNQRKELDDLREMKEDVERREKAQAEVIAQQAKRLEELDSLYRDEALMRKKIFNQMEDMKGKIRVYCRVRPILQMEKDRGQVEAIVIPDELTIGLNWKGTKKEWSFDSVFGPTTHQDRVFEDTKHLIQSAVDGFNVCIFAYGQTGSGKTFTIYGNDKLPGLTPRGVTELYKVMDRDSGKASFRISCYLLELYCDDLSDLLSDHKKGEKMHKANRLEIKKDPKGLVTVPGATVVDNISSSRELMDVIEMGLSRRRVSSTEMNRESSRSHLIITICVESTNLQTQTVARGKLSFVDLAGSERVKKSGSVGEQLKEAQAINKSLAALGNVIAALATEQGHIPYRDHKLTMLMSDSIGGTAKTLMFVNVSPVDSNLDETQNSLQYATRVSCIRNDVSKHENSSEMLRLKRQIDHWKEQAGLPPHKREYVDLEEVADHKQNGDQ</sequence>
<dbReference type="CDD" id="cd13200">
    <property type="entry name" value="FERM_C_KCBP"/>
    <property type="match status" value="1"/>
</dbReference>
<feature type="domain" description="MyTH4" evidence="11">
    <location>
        <begin position="89"/>
        <end position="244"/>
    </location>
</feature>
<dbReference type="PROSITE" id="PS50067">
    <property type="entry name" value="KINESIN_MOTOR_2"/>
    <property type="match status" value="1"/>
</dbReference>
<dbReference type="InterPro" id="IPR014352">
    <property type="entry name" value="FERM/acyl-CoA-bd_prot_sf"/>
</dbReference>